<gene>
    <name evidence="13" type="ORF">XELAEV_18046376mg</name>
</gene>
<feature type="signal peptide" evidence="10">
    <location>
        <begin position="1"/>
        <end position="29"/>
    </location>
</feature>
<evidence type="ECO:0000256" key="8">
    <source>
        <dbReference type="ARBA" id="ARBA00045798"/>
    </source>
</evidence>
<dbReference type="PROSITE" id="PS50225">
    <property type="entry name" value="SOCS"/>
    <property type="match status" value="1"/>
</dbReference>
<evidence type="ECO:0000256" key="3">
    <source>
        <dbReference type="ARBA" id="ARBA00022553"/>
    </source>
</evidence>
<evidence type="ECO:0000256" key="6">
    <source>
        <dbReference type="ARBA" id="ARBA00022786"/>
    </source>
</evidence>
<evidence type="ECO:0000256" key="7">
    <source>
        <dbReference type="ARBA" id="ARBA00022999"/>
    </source>
</evidence>
<dbReference type="SMART" id="SM00252">
    <property type="entry name" value="SH2"/>
    <property type="match status" value="1"/>
</dbReference>
<dbReference type="SUPFAM" id="SSF158235">
    <property type="entry name" value="SOCS box-like"/>
    <property type="match status" value="1"/>
</dbReference>
<keyword evidence="4" id="KW-0341">Growth regulation</keyword>
<organism evidence="13 14">
    <name type="scientific">Xenopus laevis</name>
    <name type="common">African clawed frog</name>
    <dbReference type="NCBI Taxonomy" id="8355"/>
    <lineage>
        <taxon>Eukaryota</taxon>
        <taxon>Metazoa</taxon>
        <taxon>Chordata</taxon>
        <taxon>Craniata</taxon>
        <taxon>Vertebrata</taxon>
        <taxon>Euteleostomi</taxon>
        <taxon>Amphibia</taxon>
        <taxon>Batrachia</taxon>
        <taxon>Anura</taxon>
        <taxon>Pipoidea</taxon>
        <taxon>Pipidae</taxon>
        <taxon>Xenopodinae</taxon>
        <taxon>Xenopus</taxon>
        <taxon>Xenopus</taxon>
    </lineage>
</organism>
<dbReference type="CDD" id="cd10384">
    <property type="entry name" value="SH2_SOCS3"/>
    <property type="match status" value="1"/>
</dbReference>
<dbReference type="SUPFAM" id="SSF55550">
    <property type="entry name" value="SH2 domain"/>
    <property type="match status" value="1"/>
</dbReference>
<evidence type="ECO:0000313" key="13">
    <source>
        <dbReference type="EMBL" id="OCT60359.1"/>
    </source>
</evidence>
<evidence type="ECO:0000313" key="14">
    <source>
        <dbReference type="Proteomes" id="UP000694892"/>
    </source>
</evidence>
<proteinExistence type="predicted"/>
<dbReference type="Gene3D" id="3.30.505.10">
    <property type="entry name" value="SH2 domain"/>
    <property type="match status" value="1"/>
</dbReference>
<evidence type="ECO:0000256" key="2">
    <source>
        <dbReference type="ARBA" id="ARBA00021410"/>
    </source>
</evidence>
<dbReference type="InterPro" id="IPR035863">
    <property type="entry name" value="SOCS3_SH2"/>
</dbReference>
<protein>
    <recommendedName>
        <fullName evidence="2">Suppressor of cytokine signaling 3</fullName>
    </recommendedName>
</protein>
<keyword evidence="3" id="KW-0597">Phosphoprotein</keyword>
<comment type="pathway">
    <text evidence="1">Protein modification; protein ubiquitination.</text>
</comment>
<sequence length="250" mass="27714">MFIHSCFYALNTHILSFLFSVLLCGRTEPDPSITLAKGLAHTPLTTLAPTVMVTQSKFPSMSRALDSSLRLKTFSSCSEYNLVLTAVRKLQESGFYWSTVTGSQANLLLSTEPAGTFLIRDSSDRRHFFTLSVKTESGTKNLRIQCEPCGFSLQTEPRSAQPVPRFDCVLKLLCHYMPTKDSSSGSKRAYYIYSGGERVPLLLSRPLSTNVSSLQHLCRKAVNGTLEGGEGQEQLPLPIKDFLQEYDSPV</sequence>
<feature type="chain" id="PRO_5036971901" description="Suppressor of cytokine signaling 3" evidence="10">
    <location>
        <begin position="30"/>
        <end position="250"/>
    </location>
</feature>
<dbReference type="GO" id="GO:0005942">
    <property type="term" value="C:phosphatidylinositol 3-kinase complex"/>
    <property type="evidence" value="ECO:0007669"/>
    <property type="project" value="TreeGrafter"/>
</dbReference>
<dbReference type="InterPro" id="IPR036036">
    <property type="entry name" value="SOCS_box-like_dom_sf"/>
</dbReference>
<evidence type="ECO:0000256" key="1">
    <source>
        <dbReference type="ARBA" id="ARBA00004906"/>
    </source>
</evidence>
<dbReference type="SMART" id="SM00969">
    <property type="entry name" value="SOCS_box"/>
    <property type="match status" value="1"/>
</dbReference>
<comment type="function">
    <text evidence="8">SOCS family proteins form part of a classical negative feedback system that regulates cytokine signal transduction. SOCS3 is involved in negative regulation of cytokines that signal through the JAK/STAT pathway. Inhibits cytokine signal transduction by binding to tyrosine kinase receptors including IL6ST/gp130, LIF, erythropoietin, insulin, IL12, GCSF and leptin receptors. Binding to JAK2 inhibits its kinase activity and regulates IL6 signaling. Suppresses fetal liver erythropoiesis. Regulates onset and maintenance of allergic responses mediated by T-helper type 2 cells. Probable substrate recognition component of a SCF-like ECS (Elongin BC-CUL2/5-SOCS-box protein) E3 ubiquitin-protein ligase complex which mediates the ubiquitination and subsequent proteasomal degradation of target proteins.</text>
</comment>
<dbReference type="PROSITE" id="PS50001">
    <property type="entry name" value="SH2"/>
    <property type="match status" value="1"/>
</dbReference>
<dbReference type="Gene3D" id="1.10.750.20">
    <property type="entry name" value="SOCS box"/>
    <property type="match status" value="1"/>
</dbReference>
<name>A0A974BST7_XENLA</name>
<reference evidence="14" key="1">
    <citation type="journal article" date="2016" name="Nature">
        <title>Genome evolution in the allotetraploid frog Xenopus laevis.</title>
        <authorList>
            <person name="Session A.M."/>
            <person name="Uno Y."/>
            <person name="Kwon T."/>
            <person name="Chapman J.A."/>
            <person name="Toyoda A."/>
            <person name="Takahashi S."/>
            <person name="Fukui A."/>
            <person name="Hikosaka A."/>
            <person name="Suzuki A."/>
            <person name="Kondo M."/>
            <person name="van Heeringen S.J."/>
            <person name="Quigley I."/>
            <person name="Heinz S."/>
            <person name="Ogino H."/>
            <person name="Ochi H."/>
            <person name="Hellsten U."/>
            <person name="Lyons J.B."/>
            <person name="Simakov O."/>
            <person name="Putnam N."/>
            <person name="Stites J."/>
            <person name="Kuroki Y."/>
            <person name="Tanaka T."/>
            <person name="Michiue T."/>
            <person name="Watanabe M."/>
            <person name="Bogdanovic O."/>
            <person name="Lister R."/>
            <person name="Georgiou G."/>
            <person name="Paranjpe S.S."/>
            <person name="van Kruijsbergen I."/>
            <person name="Shu S."/>
            <person name="Carlson J."/>
            <person name="Kinoshita T."/>
            <person name="Ohta Y."/>
            <person name="Mawaribuchi S."/>
            <person name="Jenkins J."/>
            <person name="Grimwood J."/>
            <person name="Schmutz J."/>
            <person name="Mitros T."/>
            <person name="Mozaffari S.V."/>
            <person name="Suzuki Y."/>
            <person name="Haramoto Y."/>
            <person name="Yamamoto T.S."/>
            <person name="Takagi C."/>
            <person name="Heald R."/>
            <person name="Miller K."/>
            <person name="Haudenschild C."/>
            <person name="Kitzman J."/>
            <person name="Nakayama T."/>
            <person name="Izutsu Y."/>
            <person name="Robert J."/>
            <person name="Fortriede J."/>
            <person name="Burns K."/>
            <person name="Lotay V."/>
            <person name="Karimi K."/>
            <person name="Yasuoka Y."/>
            <person name="Dichmann D.S."/>
            <person name="Flajnik M.F."/>
            <person name="Houston D.W."/>
            <person name="Shendure J."/>
            <person name="DuPasquier L."/>
            <person name="Vize P.D."/>
            <person name="Zorn A.M."/>
            <person name="Ito M."/>
            <person name="Marcotte E.M."/>
            <person name="Wallingford J.B."/>
            <person name="Ito Y."/>
            <person name="Asashima M."/>
            <person name="Ueno N."/>
            <person name="Matsuda Y."/>
            <person name="Veenstra G.J."/>
            <person name="Fujiyama A."/>
            <person name="Harland R.M."/>
            <person name="Taira M."/>
            <person name="Rokhsar D.S."/>
        </authorList>
    </citation>
    <scope>NUCLEOTIDE SEQUENCE [LARGE SCALE GENOMIC DNA]</scope>
    <source>
        <strain evidence="14">J</strain>
    </source>
</reference>
<keyword evidence="10" id="KW-0732">Signal</keyword>
<feature type="domain" description="SH2" evidence="11">
    <location>
        <begin position="95"/>
        <end position="207"/>
    </location>
</feature>
<keyword evidence="5" id="KW-0734">Signal transduction inhibitor</keyword>
<dbReference type="InterPro" id="IPR036860">
    <property type="entry name" value="SH2_dom_sf"/>
</dbReference>
<dbReference type="GO" id="GO:0046935">
    <property type="term" value="F:1-phosphatidylinositol-3-kinase regulator activity"/>
    <property type="evidence" value="ECO:0007669"/>
    <property type="project" value="TreeGrafter"/>
</dbReference>
<dbReference type="SMART" id="SM00253">
    <property type="entry name" value="SOCS"/>
    <property type="match status" value="1"/>
</dbReference>
<dbReference type="PANTHER" id="PTHR10155:SF11">
    <property type="entry name" value="SUPPRESSOR OF CYTOKINE SIGNALING 3"/>
    <property type="match status" value="1"/>
</dbReference>
<dbReference type="InterPro" id="IPR000980">
    <property type="entry name" value="SH2"/>
</dbReference>
<dbReference type="GO" id="GO:0009968">
    <property type="term" value="P:negative regulation of signal transduction"/>
    <property type="evidence" value="ECO:0007669"/>
    <property type="project" value="UniProtKB-KW"/>
</dbReference>
<dbReference type="GO" id="GO:0046854">
    <property type="term" value="P:phosphatidylinositol phosphate biosynthetic process"/>
    <property type="evidence" value="ECO:0007669"/>
    <property type="project" value="TreeGrafter"/>
</dbReference>
<evidence type="ECO:0000256" key="5">
    <source>
        <dbReference type="ARBA" id="ARBA00022700"/>
    </source>
</evidence>
<dbReference type="GO" id="GO:0035556">
    <property type="term" value="P:intracellular signal transduction"/>
    <property type="evidence" value="ECO:0007669"/>
    <property type="project" value="InterPro"/>
</dbReference>
<evidence type="ECO:0000256" key="4">
    <source>
        <dbReference type="ARBA" id="ARBA00022604"/>
    </source>
</evidence>
<dbReference type="OMA" id="KLVHYYM"/>
<evidence type="ECO:0000259" key="11">
    <source>
        <dbReference type="PROSITE" id="PS50001"/>
    </source>
</evidence>
<keyword evidence="6" id="KW-0833">Ubl conjugation pathway</keyword>
<dbReference type="FunFam" id="3.30.505.10:FF:000066">
    <property type="entry name" value="suppressor of cytokine signaling 3"/>
    <property type="match status" value="1"/>
</dbReference>
<accession>A0A974BST7</accession>
<evidence type="ECO:0000256" key="10">
    <source>
        <dbReference type="SAM" id="SignalP"/>
    </source>
</evidence>
<dbReference type="InterPro" id="IPR001496">
    <property type="entry name" value="SOCS_box"/>
</dbReference>
<dbReference type="PANTHER" id="PTHR10155">
    <property type="entry name" value="PHOSPHATIDYLINOSITOL 3-KINASE REGULATORY SUBUNIT"/>
    <property type="match status" value="1"/>
</dbReference>
<dbReference type="Proteomes" id="UP000694892">
    <property type="component" value="Chromosome 9_10S"/>
</dbReference>
<evidence type="ECO:0000256" key="9">
    <source>
        <dbReference type="PROSITE-ProRule" id="PRU00191"/>
    </source>
</evidence>
<evidence type="ECO:0000259" key="12">
    <source>
        <dbReference type="PROSITE" id="PS50225"/>
    </source>
</evidence>
<dbReference type="AlphaFoldDB" id="A0A974BST7"/>
<dbReference type="Pfam" id="PF00017">
    <property type="entry name" value="SH2"/>
    <property type="match status" value="1"/>
</dbReference>
<feature type="domain" description="SOCS box" evidence="12">
    <location>
        <begin position="202"/>
        <end position="238"/>
    </location>
</feature>
<dbReference type="Pfam" id="PF07525">
    <property type="entry name" value="SOCS_box"/>
    <property type="match status" value="1"/>
</dbReference>
<dbReference type="EMBL" id="CM004483">
    <property type="protein sequence ID" value="OCT60359.1"/>
    <property type="molecule type" value="Genomic_DNA"/>
</dbReference>
<keyword evidence="7 9" id="KW-0727">SH2 domain</keyword>